<evidence type="ECO:0000313" key="1">
    <source>
        <dbReference type="EMBL" id="SHG27902.1"/>
    </source>
</evidence>
<gene>
    <name evidence="1" type="ORF">SAMN05444388_102110</name>
</gene>
<sequence>MSDKLKAKNLKAAIQRLPDPKSYGADVVTVAVDKNSYTFEKTNKEWYFKF</sequence>
<name>A0A1M5IHX1_FLAJO</name>
<reference evidence="1 2" key="1">
    <citation type="submission" date="2016-11" db="EMBL/GenBank/DDBJ databases">
        <authorList>
            <person name="Jaros S."/>
            <person name="Januszkiewicz K."/>
            <person name="Wedrychowicz H."/>
        </authorList>
    </citation>
    <scope>NUCLEOTIDE SEQUENCE [LARGE SCALE GENOMIC DNA]</scope>
    <source>
        <strain evidence="1 2">DSM 6792</strain>
    </source>
</reference>
<organism evidence="1 2">
    <name type="scientific">Flavobacterium johnsoniae</name>
    <name type="common">Cytophaga johnsonae</name>
    <dbReference type="NCBI Taxonomy" id="986"/>
    <lineage>
        <taxon>Bacteria</taxon>
        <taxon>Pseudomonadati</taxon>
        <taxon>Bacteroidota</taxon>
        <taxon>Flavobacteriia</taxon>
        <taxon>Flavobacteriales</taxon>
        <taxon>Flavobacteriaceae</taxon>
        <taxon>Flavobacterium</taxon>
    </lineage>
</organism>
<evidence type="ECO:0000313" key="2">
    <source>
        <dbReference type="Proteomes" id="UP000184112"/>
    </source>
</evidence>
<dbReference type="Proteomes" id="UP000184112">
    <property type="component" value="Unassembled WGS sequence"/>
</dbReference>
<dbReference type="RefSeq" id="WP_175556797.1">
    <property type="nucleotide sequence ID" value="NZ_FQWH01000002.1"/>
</dbReference>
<protein>
    <submittedName>
        <fullName evidence="1">Uncharacterized protein</fullName>
    </submittedName>
</protein>
<dbReference type="AlphaFoldDB" id="A0A1M5IHX1"/>
<proteinExistence type="predicted"/>
<dbReference type="EMBL" id="FQWH01000002">
    <property type="protein sequence ID" value="SHG27902.1"/>
    <property type="molecule type" value="Genomic_DNA"/>
</dbReference>
<accession>A0A1M5IHX1</accession>